<dbReference type="InterPro" id="IPR051906">
    <property type="entry name" value="TolC-like"/>
</dbReference>
<dbReference type="PANTHER" id="PTHR30026:SF20">
    <property type="entry name" value="OUTER MEMBRANE PROTEIN TOLC"/>
    <property type="match status" value="1"/>
</dbReference>
<keyword evidence="5" id="KW-0812">Transmembrane</keyword>
<evidence type="ECO:0000313" key="9">
    <source>
        <dbReference type="Proteomes" id="UP000018951"/>
    </source>
</evidence>
<evidence type="ECO:0000256" key="7">
    <source>
        <dbReference type="ARBA" id="ARBA00023237"/>
    </source>
</evidence>
<proteinExistence type="inferred from homology"/>
<name>W2UZN9_9RICK</name>
<accession>W2UZN9</accession>
<comment type="similarity">
    <text evidence="2">Belongs to the outer membrane factor (OMF) (TC 1.B.17) family.</text>
</comment>
<dbReference type="GO" id="GO:0015562">
    <property type="term" value="F:efflux transmembrane transporter activity"/>
    <property type="evidence" value="ECO:0007669"/>
    <property type="project" value="InterPro"/>
</dbReference>
<evidence type="ECO:0000256" key="1">
    <source>
        <dbReference type="ARBA" id="ARBA00004442"/>
    </source>
</evidence>
<dbReference type="AlphaFoldDB" id="W2UZN9"/>
<evidence type="ECO:0000256" key="5">
    <source>
        <dbReference type="ARBA" id="ARBA00022692"/>
    </source>
</evidence>
<dbReference type="InterPro" id="IPR003423">
    <property type="entry name" value="OMP_efflux"/>
</dbReference>
<keyword evidence="9" id="KW-1185">Reference proteome</keyword>
<keyword evidence="4" id="KW-1134">Transmembrane beta strand</keyword>
<gene>
    <name evidence="8" type="ORF">P857_801</name>
</gene>
<comment type="subcellular location">
    <subcellularLocation>
        <location evidence="1">Cell outer membrane</location>
    </subcellularLocation>
</comment>
<dbReference type="GO" id="GO:1990281">
    <property type="term" value="C:efflux pump complex"/>
    <property type="evidence" value="ECO:0007669"/>
    <property type="project" value="TreeGrafter"/>
</dbReference>
<protein>
    <submittedName>
        <fullName evidence="8">Outer membrane efflux family protein</fullName>
    </submittedName>
</protein>
<evidence type="ECO:0000256" key="6">
    <source>
        <dbReference type="ARBA" id="ARBA00023136"/>
    </source>
</evidence>
<dbReference type="Gene3D" id="1.20.1600.10">
    <property type="entry name" value="Outer membrane efflux proteins (OEP)"/>
    <property type="match status" value="1"/>
</dbReference>
<comment type="caution">
    <text evidence="8">The sequence shown here is derived from an EMBL/GenBank/DDBJ whole genome shotgun (WGS) entry which is preliminary data.</text>
</comment>
<dbReference type="SUPFAM" id="SSF56954">
    <property type="entry name" value="Outer membrane efflux proteins (OEP)"/>
    <property type="match status" value="1"/>
</dbReference>
<reference evidence="8 9" key="1">
    <citation type="journal article" date="2013" name="PLoS ONE">
        <title>Bacterial endosymbiosis in a chordate host: long-term co-evolution and conservation of secondary metabolism.</title>
        <authorList>
            <person name="Kwan J.C."/>
            <person name="Schmidt E.W."/>
        </authorList>
    </citation>
    <scope>NUCLEOTIDE SEQUENCE [LARGE SCALE GENOMIC DNA]</scope>
    <source>
        <strain evidence="9">L6</strain>
    </source>
</reference>
<dbReference type="PANTHER" id="PTHR30026">
    <property type="entry name" value="OUTER MEMBRANE PROTEIN TOLC"/>
    <property type="match status" value="1"/>
</dbReference>
<keyword evidence="6" id="KW-0472">Membrane</keyword>
<dbReference type="Pfam" id="PF02321">
    <property type="entry name" value="OEP"/>
    <property type="match status" value="2"/>
</dbReference>
<dbReference type="GO" id="GO:0009279">
    <property type="term" value="C:cell outer membrane"/>
    <property type="evidence" value="ECO:0007669"/>
    <property type="project" value="UniProtKB-SubCell"/>
</dbReference>
<evidence type="ECO:0000256" key="4">
    <source>
        <dbReference type="ARBA" id="ARBA00022452"/>
    </source>
</evidence>
<evidence type="ECO:0000256" key="3">
    <source>
        <dbReference type="ARBA" id="ARBA00022448"/>
    </source>
</evidence>
<keyword evidence="7" id="KW-0998">Cell outer membrane</keyword>
<sequence>MVHRFSSIMQISLVCLLTFFHKDLLAQTLRESVQNALANDHLLQGEFFAYKSSVLNLGSAVARFLPSISVIVNETLFQERYNNPRNNSGLNIRIDQTLYQGSLFVSDLKSKKHTQELTKTQYNQKVYDVVLSAVNAHTNYIQRKKILSLYDKNITLMKDQFEIANAKYNLGEMTKVELLSSQAKLRQAISDRSQAYGNYINAQTEYLRVTGVQPKNLTIVASDNPTPPKSLTDLLQKAEHNNLTIKKSQLNQKIAYYNKQSYVATMHPKLSLFSNVPIGDSSVKGYESTSEMGLSFNYPLFNGGANISNFLSQSALYKKSIEQHKDTLKQIESRIISLWNKYKTDVESEKAANSLLDARTQELDIIIKEFELRLKTSHNVLEASLDKLNAEIAYVQRKHDKYITLYNITFEIGDVRFMPFNDIISQYII</sequence>
<organism evidence="8 9">
    <name type="scientific">Candidatus Xenolissoclinum pacificiensis L6</name>
    <dbReference type="NCBI Taxonomy" id="1401685"/>
    <lineage>
        <taxon>Bacteria</taxon>
        <taxon>Pseudomonadati</taxon>
        <taxon>Pseudomonadota</taxon>
        <taxon>Alphaproteobacteria</taxon>
        <taxon>Rickettsiales</taxon>
        <taxon>Anaplasmataceae</taxon>
        <taxon>Candidatus Xenolissoclinum</taxon>
    </lineage>
</organism>
<evidence type="ECO:0000256" key="2">
    <source>
        <dbReference type="ARBA" id="ARBA00007613"/>
    </source>
</evidence>
<dbReference type="STRING" id="1401685.P857_801"/>
<dbReference type="Proteomes" id="UP000018951">
    <property type="component" value="Unassembled WGS sequence"/>
</dbReference>
<evidence type="ECO:0000313" key="8">
    <source>
        <dbReference type="EMBL" id="ETO91631.1"/>
    </source>
</evidence>
<dbReference type="GO" id="GO:0015288">
    <property type="term" value="F:porin activity"/>
    <property type="evidence" value="ECO:0007669"/>
    <property type="project" value="TreeGrafter"/>
</dbReference>
<keyword evidence="3" id="KW-0813">Transport</keyword>
<dbReference type="EMBL" id="AXCJ01000001">
    <property type="protein sequence ID" value="ETO91631.1"/>
    <property type="molecule type" value="Genomic_DNA"/>
</dbReference>